<sequence>MRIFVRVDYSWGHYRVGLGVLGPGPGLWGRAGGTRCPRSCLSSRAQTLDVPVSVASFRACLRFDANCARSAPHKDQLSSHRITARSGAVGQTPLENSNTLLRAAARRADCFIPEETCAFQSGEACSVRTGVTAGGQRYLHHHLHPHHHSDTSRSAPERLSAETSRTRPLAVGEGDHTLPPSIAPLQQRTDQAPGSRLPVAASRPDSPRRPRQVRRLRNHRTEPPAHGGWIDGLPRGEERP</sequence>
<keyword evidence="3" id="KW-1185">Reference proteome</keyword>
<reference evidence="2" key="1">
    <citation type="submission" date="2020-03" db="EMBL/GenBank/DDBJ databases">
        <authorList>
            <person name="Weist P."/>
        </authorList>
    </citation>
    <scope>NUCLEOTIDE SEQUENCE</scope>
</reference>
<evidence type="ECO:0000256" key="1">
    <source>
        <dbReference type="SAM" id="MobiDB-lite"/>
    </source>
</evidence>
<comment type="caution">
    <text evidence="2">The sequence shown here is derived from an EMBL/GenBank/DDBJ whole genome shotgun (WGS) entry which is preliminary data.</text>
</comment>
<organism evidence="2 3">
    <name type="scientific">Pleuronectes platessa</name>
    <name type="common">European plaice</name>
    <dbReference type="NCBI Taxonomy" id="8262"/>
    <lineage>
        <taxon>Eukaryota</taxon>
        <taxon>Metazoa</taxon>
        <taxon>Chordata</taxon>
        <taxon>Craniata</taxon>
        <taxon>Vertebrata</taxon>
        <taxon>Euteleostomi</taxon>
        <taxon>Actinopterygii</taxon>
        <taxon>Neopterygii</taxon>
        <taxon>Teleostei</taxon>
        <taxon>Neoteleostei</taxon>
        <taxon>Acanthomorphata</taxon>
        <taxon>Carangaria</taxon>
        <taxon>Pleuronectiformes</taxon>
        <taxon>Pleuronectoidei</taxon>
        <taxon>Pleuronectidae</taxon>
        <taxon>Pleuronectes</taxon>
    </lineage>
</organism>
<feature type="compositionally biased region" description="Basic and acidic residues" evidence="1">
    <location>
        <begin position="148"/>
        <end position="160"/>
    </location>
</feature>
<feature type="region of interest" description="Disordered" evidence="1">
    <location>
        <begin position="142"/>
        <end position="240"/>
    </location>
</feature>
<protein>
    <submittedName>
        <fullName evidence="2">Uncharacterized protein</fullName>
    </submittedName>
</protein>
<dbReference type="EMBL" id="CADEAL010000396">
    <property type="protein sequence ID" value="CAB1419546.1"/>
    <property type="molecule type" value="Genomic_DNA"/>
</dbReference>
<feature type="compositionally biased region" description="Basic residues" evidence="1">
    <location>
        <begin position="209"/>
        <end position="218"/>
    </location>
</feature>
<accession>A0A9N7TW60</accession>
<name>A0A9N7TW60_PLEPL</name>
<dbReference type="Proteomes" id="UP001153269">
    <property type="component" value="Unassembled WGS sequence"/>
</dbReference>
<proteinExistence type="predicted"/>
<evidence type="ECO:0000313" key="2">
    <source>
        <dbReference type="EMBL" id="CAB1419546.1"/>
    </source>
</evidence>
<evidence type="ECO:0000313" key="3">
    <source>
        <dbReference type="Proteomes" id="UP001153269"/>
    </source>
</evidence>
<gene>
    <name evidence="2" type="ORF">PLEPLA_LOCUS7394</name>
</gene>
<dbReference type="AlphaFoldDB" id="A0A9N7TW60"/>